<accession>X0YJ57</accession>
<evidence type="ECO:0000259" key="1">
    <source>
        <dbReference type="Pfam" id="PF18765"/>
    </source>
</evidence>
<proteinExistence type="predicted"/>
<dbReference type="SUPFAM" id="SSF81301">
    <property type="entry name" value="Nucleotidyltransferase"/>
    <property type="match status" value="1"/>
</dbReference>
<name>X0YJ57_9ZZZZ</name>
<dbReference type="PANTHER" id="PTHR33933">
    <property type="entry name" value="NUCLEOTIDYLTRANSFERASE"/>
    <property type="match status" value="1"/>
</dbReference>
<dbReference type="CDD" id="cd05403">
    <property type="entry name" value="NT_KNTase_like"/>
    <property type="match status" value="1"/>
</dbReference>
<protein>
    <recommendedName>
        <fullName evidence="1">Polymerase beta nucleotidyltransferase domain-containing protein</fullName>
    </recommendedName>
</protein>
<reference evidence="2" key="1">
    <citation type="journal article" date="2014" name="Front. Microbiol.">
        <title>High frequency of phylogenetically diverse reductive dehalogenase-homologous genes in deep subseafloor sedimentary metagenomes.</title>
        <authorList>
            <person name="Kawai M."/>
            <person name="Futagami T."/>
            <person name="Toyoda A."/>
            <person name="Takaki Y."/>
            <person name="Nishi S."/>
            <person name="Hori S."/>
            <person name="Arai W."/>
            <person name="Tsubouchi T."/>
            <person name="Morono Y."/>
            <person name="Uchiyama I."/>
            <person name="Ito T."/>
            <person name="Fujiyama A."/>
            <person name="Inagaki F."/>
            <person name="Takami H."/>
        </authorList>
    </citation>
    <scope>NUCLEOTIDE SEQUENCE</scope>
    <source>
        <strain evidence="2">Expedition CK06-06</strain>
    </source>
</reference>
<dbReference type="AlphaFoldDB" id="X0YJ57"/>
<comment type="caution">
    <text evidence="2">The sequence shown here is derived from an EMBL/GenBank/DDBJ whole genome shotgun (WGS) entry which is preliminary data.</text>
</comment>
<dbReference type="PANTHER" id="PTHR33933:SF1">
    <property type="entry name" value="PROTEIN ADENYLYLTRANSFERASE MNTA-RELATED"/>
    <property type="match status" value="1"/>
</dbReference>
<dbReference type="EMBL" id="BART01005991">
    <property type="protein sequence ID" value="GAG56104.1"/>
    <property type="molecule type" value="Genomic_DNA"/>
</dbReference>
<gene>
    <name evidence="2" type="ORF">S01H4_13620</name>
</gene>
<dbReference type="Pfam" id="PF18765">
    <property type="entry name" value="Polbeta"/>
    <property type="match status" value="1"/>
</dbReference>
<dbReference type="InterPro" id="IPR041633">
    <property type="entry name" value="Polbeta"/>
</dbReference>
<evidence type="ECO:0000313" key="2">
    <source>
        <dbReference type="EMBL" id="GAG56104.1"/>
    </source>
</evidence>
<organism evidence="2">
    <name type="scientific">marine sediment metagenome</name>
    <dbReference type="NCBI Taxonomy" id="412755"/>
    <lineage>
        <taxon>unclassified sequences</taxon>
        <taxon>metagenomes</taxon>
        <taxon>ecological metagenomes</taxon>
    </lineage>
</organism>
<dbReference type="InterPro" id="IPR052548">
    <property type="entry name" value="Type_VII_TA_antitoxin"/>
</dbReference>
<dbReference type="Gene3D" id="3.30.460.10">
    <property type="entry name" value="Beta Polymerase, domain 2"/>
    <property type="match status" value="1"/>
</dbReference>
<feature type="domain" description="Polymerase beta nucleotidyltransferase" evidence="1">
    <location>
        <begin position="14"/>
        <end position="108"/>
    </location>
</feature>
<dbReference type="InterPro" id="IPR043519">
    <property type="entry name" value="NT_sf"/>
</dbReference>
<sequence length="200" mass="23469">MKKDSVSKLKRIFKKIVKELSVISEIRLVILYGSFARSDYGPKSDIDLFILTTKQKTLNEIQNKIISIEEKIGKSIQPTIRTEKELKKTDIGLLQNLLQEGKILYLKEPFEISASEITKQKPYVIYTFQLNSLNQKTKAKFNRELYTRTKEKHVYQGLLQEIGGQRFSPGCIIIPFNKRNIVEKFFRRYKIKYAAENVWK</sequence>